<dbReference type="InterPro" id="IPR036264">
    <property type="entry name" value="Bact_exopeptidase_dim_dom"/>
</dbReference>
<accession>A0ABV6CX30</accession>
<gene>
    <name evidence="8" type="ORF">ACFFJC_07165</name>
</gene>
<comment type="subunit">
    <text evidence="3">Homodimer.</text>
</comment>
<dbReference type="Proteomes" id="UP001589798">
    <property type="component" value="Unassembled WGS sequence"/>
</dbReference>
<feature type="domain" description="Peptidase M20 dimerisation" evidence="7">
    <location>
        <begin position="218"/>
        <end position="310"/>
    </location>
</feature>
<dbReference type="SUPFAM" id="SSF53187">
    <property type="entry name" value="Zn-dependent exopeptidases"/>
    <property type="match status" value="1"/>
</dbReference>
<evidence type="ECO:0000256" key="6">
    <source>
        <dbReference type="ARBA" id="ARBA00023211"/>
    </source>
</evidence>
<dbReference type="RefSeq" id="WP_379486816.1">
    <property type="nucleotide sequence ID" value="NZ_JBHLWK010000010.1"/>
</dbReference>
<proteinExistence type="inferred from homology"/>
<reference evidence="8 9" key="1">
    <citation type="submission" date="2024-09" db="EMBL/GenBank/DDBJ databases">
        <authorList>
            <person name="Sun Q."/>
            <person name="Mori K."/>
        </authorList>
    </citation>
    <scope>NUCLEOTIDE SEQUENCE [LARGE SCALE GENOMIC DNA]</scope>
    <source>
        <strain evidence="8 9">CCM 7706</strain>
    </source>
</reference>
<dbReference type="InterPro" id="IPR010158">
    <property type="entry name" value="Amidase_Cbmase"/>
</dbReference>
<evidence type="ECO:0000256" key="4">
    <source>
        <dbReference type="ARBA" id="ARBA00022723"/>
    </source>
</evidence>
<name>A0ABV6CX30_9SPHN</name>
<dbReference type="InterPro" id="IPR002933">
    <property type="entry name" value="Peptidase_M20"/>
</dbReference>
<dbReference type="Pfam" id="PF01546">
    <property type="entry name" value="Peptidase_M20"/>
    <property type="match status" value="1"/>
</dbReference>
<evidence type="ECO:0000256" key="3">
    <source>
        <dbReference type="ARBA" id="ARBA00011738"/>
    </source>
</evidence>
<comment type="caution">
    <text evidence="8">The sequence shown here is derived from an EMBL/GenBank/DDBJ whole genome shotgun (WGS) entry which is preliminary data.</text>
</comment>
<dbReference type="SUPFAM" id="SSF55031">
    <property type="entry name" value="Bacterial exopeptidase dimerisation domain"/>
    <property type="match status" value="1"/>
</dbReference>
<dbReference type="Gene3D" id="3.30.70.360">
    <property type="match status" value="1"/>
</dbReference>
<evidence type="ECO:0000313" key="8">
    <source>
        <dbReference type="EMBL" id="MFC0204051.1"/>
    </source>
</evidence>
<dbReference type="CDD" id="cd03884">
    <property type="entry name" value="M20_bAS"/>
    <property type="match status" value="1"/>
</dbReference>
<sequence>MSLTDLPPGGARAVARCDALAVAPFSDMQGGLFRAYLTPAYAAAQEVVAGWMERAGMQVRRDTAANLVGRYEGALGHAPALVIGSHLDSVRDGGAYDGPLGIMLGIEAIAALNAQGRRLPFPIEVYAFGDEEGSRFPAAMLTSRAVAGTLDAAALDIADAAGVTLAEALASTRDYLAAARAPGATLAYLEAHIEQGPVLEAEGLAVGTVTGIAAQRRYAVTVGGMAGHAGTTAMRLRRDPLAGAAAMVLAVEQVARGDDSDVVATVGMIEARPGAPNVIPGEVRFTIDVRSGAEDRRDRAAKAILARIVEIADARGLDCAVERIHDLAASPCDPALMDMMDAALAAAGQPVRRLVSGAGHDAMNMAALCPTAMLFIRCRDGISHNPAEHVDAADAEIALRVMLGFVERLGESCAS</sequence>
<protein>
    <submittedName>
        <fullName evidence="8">Allantoate amidohydrolase</fullName>
    </submittedName>
</protein>
<dbReference type="Gene3D" id="3.40.630.10">
    <property type="entry name" value="Zn peptidases"/>
    <property type="match status" value="1"/>
</dbReference>
<dbReference type="PANTHER" id="PTHR32494">
    <property type="entry name" value="ALLANTOATE DEIMINASE-RELATED"/>
    <property type="match status" value="1"/>
</dbReference>
<dbReference type="NCBIfam" id="TIGR01879">
    <property type="entry name" value="hydantase"/>
    <property type="match status" value="1"/>
</dbReference>
<comment type="cofactor">
    <cofactor evidence="1">
        <name>Mn(2+)</name>
        <dbReference type="ChEBI" id="CHEBI:29035"/>
    </cofactor>
</comment>
<dbReference type="PANTHER" id="PTHR32494:SF19">
    <property type="entry name" value="ALLANTOATE DEIMINASE-RELATED"/>
    <property type="match status" value="1"/>
</dbReference>
<evidence type="ECO:0000256" key="1">
    <source>
        <dbReference type="ARBA" id="ARBA00001936"/>
    </source>
</evidence>
<organism evidence="8 9">
    <name type="scientific">Novosphingobium soli</name>
    <dbReference type="NCBI Taxonomy" id="574956"/>
    <lineage>
        <taxon>Bacteria</taxon>
        <taxon>Pseudomonadati</taxon>
        <taxon>Pseudomonadota</taxon>
        <taxon>Alphaproteobacteria</taxon>
        <taxon>Sphingomonadales</taxon>
        <taxon>Sphingomonadaceae</taxon>
        <taxon>Novosphingobium</taxon>
    </lineage>
</organism>
<dbReference type="NCBIfam" id="NF006775">
    <property type="entry name" value="PRK09290.2-5"/>
    <property type="match status" value="1"/>
</dbReference>
<evidence type="ECO:0000256" key="5">
    <source>
        <dbReference type="ARBA" id="ARBA00022801"/>
    </source>
</evidence>
<evidence type="ECO:0000313" key="9">
    <source>
        <dbReference type="Proteomes" id="UP001589798"/>
    </source>
</evidence>
<dbReference type="PIRSF" id="PIRSF001235">
    <property type="entry name" value="Amidase_carbamoylase"/>
    <property type="match status" value="1"/>
</dbReference>
<dbReference type="InterPro" id="IPR011650">
    <property type="entry name" value="Peptidase_M20_dimer"/>
</dbReference>
<keyword evidence="5" id="KW-0378">Hydrolase</keyword>
<keyword evidence="4" id="KW-0479">Metal-binding</keyword>
<dbReference type="EMBL" id="JBHLWK010000010">
    <property type="protein sequence ID" value="MFC0204051.1"/>
    <property type="molecule type" value="Genomic_DNA"/>
</dbReference>
<dbReference type="Pfam" id="PF07687">
    <property type="entry name" value="M20_dimer"/>
    <property type="match status" value="1"/>
</dbReference>
<comment type="similarity">
    <text evidence="2">Belongs to the peptidase M20 family.</text>
</comment>
<keyword evidence="6" id="KW-0464">Manganese</keyword>
<evidence type="ECO:0000259" key="7">
    <source>
        <dbReference type="Pfam" id="PF07687"/>
    </source>
</evidence>
<keyword evidence="9" id="KW-1185">Reference proteome</keyword>
<evidence type="ECO:0000256" key="2">
    <source>
        <dbReference type="ARBA" id="ARBA00006153"/>
    </source>
</evidence>